<feature type="chain" id="PRO_5011714403" description="Potassium-transporting ATPase KdpC subunit" evidence="12">
    <location>
        <begin position="23"/>
        <end position="191"/>
    </location>
</feature>
<dbReference type="NCBIfam" id="NF001454">
    <property type="entry name" value="PRK00315.1"/>
    <property type="match status" value="1"/>
</dbReference>
<evidence type="ECO:0000256" key="4">
    <source>
        <dbReference type="ARBA" id="ARBA00022692"/>
    </source>
</evidence>
<keyword evidence="3 11" id="KW-0633">Potassium transport</keyword>
<reference evidence="13 14" key="1">
    <citation type="submission" date="2016-10" db="EMBL/GenBank/DDBJ databases">
        <authorList>
            <person name="de Groot N.N."/>
        </authorList>
    </citation>
    <scope>NUCLEOTIDE SEQUENCE [LARGE SCALE GENOMIC DNA]</scope>
    <source>
        <strain evidence="13 14">DSM 1041</strain>
    </source>
</reference>
<keyword evidence="8 11" id="KW-1133">Transmembrane helix</keyword>
<protein>
    <recommendedName>
        <fullName evidence="11">Potassium-transporting ATPase KdpC subunit</fullName>
    </recommendedName>
    <alternativeName>
        <fullName evidence="11">ATP phosphohydrolase [potassium-transporting] C chain</fullName>
    </alternativeName>
    <alternativeName>
        <fullName evidence="11">Potassium-binding and translocating subunit C</fullName>
    </alternativeName>
    <alternativeName>
        <fullName evidence="11">Potassium-translocating ATPase C chain</fullName>
    </alternativeName>
</protein>
<name>A0A1H6QTP3_9GAMM</name>
<evidence type="ECO:0000256" key="9">
    <source>
        <dbReference type="ARBA" id="ARBA00023065"/>
    </source>
</evidence>
<evidence type="ECO:0000256" key="12">
    <source>
        <dbReference type="SAM" id="SignalP"/>
    </source>
</evidence>
<evidence type="ECO:0000256" key="8">
    <source>
        <dbReference type="ARBA" id="ARBA00022989"/>
    </source>
</evidence>
<dbReference type="PANTHER" id="PTHR30042:SF2">
    <property type="entry name" value="POTASSIUM-TRANSPORTING ATPASE KDPC SUBUNIT"/>
    <property type="match status" value="1"/>
</dbReference>
<dbReference type="InterPro" id="IPR003820">
    <property type="entry name" value="KdpC"/>
</dbReference>
<comment type="similarity">
    <text evidence="11">Belongs to the KdpC family.</text>
</comment>
<dbReference type="NCBIfam" id="TIGR00681">
    <property type="entry name" value="kdpC"/>
    <property type="match status" value="1"/>
</dbReference>
<evidence type="ECO:0000256" key="1">
    <source>
        <dbReference type="ARBA" id="ARBA00022448"/>
    </source>
</evidence>
<dbReference type="RefSeq" id="WP_090896639.1">
    <property type="nucleotide sequence ID" value="NZ_FNYO01000003.1"/>
</dbReference>
<feature type="signal peptide" evidence="12">
    <location>
        <begin position="1"/>
        <end position="22"/>
    </location>
</feature>
<sequence length="191" mass="20069">MKTLVRPAVSLFLLMSALTGLAYPLAVTGIAKAVFPEQAAGSLILKDGQVVGSELIGQQFSAPKYFWGRPSATAPRPYNAAASSGSNQGPLNPALVEAASARIEALRAADPGNRQPVPVELVSASASGLDPHISPAAALWQVPRVARARGLPEARVRSLVESHAEGRQWWLLGEPRVNVLQLNLALDALGQ</sequence>
<dbReference type="EMBL" id="FNYO01000003">
    <property type="protein sequence ID" value="SEI42635.1"/>
    <property type="molecule type" value="Genomic_DNA"/>
</dbReference>
<dbReference type="Proteomes" id="UP000199005">
    <property type="component" value="Unassembled WGS sequence"/>
</dbReference>
<keyword evidence="10 11" id="KW-0472">Membrane</keyword>
<gene>
    <name evidence="11" type="primary">kdpC</name>
    <name evidence="13" type="ORF">SAMN04244579_00392</name>
</gene>
<evidence type="ECO:0000256" key="11">
    <source>
        <dbReference type="HAMAP-Rule" id="MF_00276"/>
    </source>
</evidence>
<dbReference type="GO" id="GO:0005886">
    <property type="term" value="C:plasma membrane"/>
    <property type="evidence" value="ECO:0007669"/>
    <property type="project" value="UniProtKB-SubCell"/>
</dbReference>
<dbReference type="PANTHER" id="PTHR30042">
    <property type="entry name" value="POTASSIUM-TRANSPORTING ATPASE C CHAIN"/>
    <property type="match status" value="1"/>
</dbReference>
<keyword evidence="7 11" id="KW-0630">Potassium</keyword>
<dbReference type="Pfam" id="PF02669">
    <property type="entry name" value="KdpC"/>
    <property type="match status" value="1"/>
</dbReference>
<keyword evidence="1 11" id="KW-0813">Transport</keyword>
<comment type="subunit">
    <text evidence="11">The system is composed of three essential subunits: KdpA, KdpB and KdpC.</text>
</comment>
<comment type="function">
    <text evidence="11">Part of the high-affinity ATP-driven potassium transport (or Kdp) system, which catalyzes the hydrolysis of ATP coupled with the electrogenic transport of potassium into the cytoplasm. This subunit acts as a catalytic chaperone that increases the ATP-binding affinity of the ATP-hydrolyzing subunit KdpB by the formation of a transient KdpB/KdpC/ATP ternary complex.</text>
</comment>
<keyword evidence="5 11" id="KW-0547">Nucleotide-binding</keyword>
<dbReference type="GO" id="GO:0008556">
    <property type="term" value="F:P-type potassium transmembrane transporter activity"/>
    <property type="evidence" value="ECO:0007669"/>
    <property type="project" value="InterPro"/>
</dbReference>
<dbReference type="AlphaFoldDB" id="A0A1H6QTP3"/>
<evidence type="ECO:0000256" key="7">
    <source>
        <dbReference type="ARBA" id="ARBA00022958"/>
    </source>
</evidence>
<dbReference type="GO" id="GO:0005524">
    <property type="term" value="F:ATP binding"/>
    <property type="evidence" value="ECO:0007669"/>
    <property type="project" value="UniProtKB-UniRule"/>
</dbReference>
<evidence type="ECO:0000313" key="13">
    <source>
        <dbReference type="EMBL" id="SEI42635.1"/>
    </source>
</evidence>
<evidence type="ECO:0000256" key="2">
    <source>
        <dbReference type="ARBA" id="ARBA00022475"/>
    </source>
</evidence>
<dbReference type="HAMAP" id="MF_00276">
    <property type="entry name" value="KdpC"/>
    <property type="match status" value="1"/>
</dbReference>
<dbReference type="PIRSF" id="PIRSF001296">
    <property type="entry name" value="K_ATPase_KdpC"/>
    <property type="match status" value="1"/>
</dbReference>
<evidence type="ECO:0000313" key="14">
    <source>
        <dbReference type="Proteomes" id="UP000199005"/>
    </source>
</evidence>
<keyword evidence="9 11" id="KW-0406">Ion transport</keyword>
<accession>A0A1H6QTP3</accession>
<evidence type="ECO:0000256" key="5">
    <source>
        <dbReference type="ARBA" id="ARBA00022741"/>
    </source>
</evidence>
<proteinExistence type="inferred from homology"/>
<dbReference type="STRING" id="170623.SAMN04244579_00392"/>
<keyword evidence="12" id="KW-0732">Signal</keyword>
<comment type="subcellular location">
    <subcellularLocation>
        <location evidence="11">Cell membrane</location>
        <topology evidence="11">Single-pass membrane protein</topology>
    </subcellularLocation>
</comment>
<keyword evidence="4 11" id="KW-0812">Transmembrane</keyword>
<keyword evidence="2 11" id="KW-1003">Cell membrane</keyword>
<evidence type="ECO:0000256" key="3">
    <source>
        <dbReference type="ARBA" id="ARBA00022538"/>
    </source>
</evidence>
<evidence type="ECO:0000256" key="6">
    <source>
        <dbReference type="ARBA" id="ARBA00022840"/>
    </source>
</evidence>
<keyword evidence="6 11" id="KW-0067">ATP-binding</keyword>
<organism evidence="13 14">
    <name type="scientific">Azotobacter beijerinckii</name>
    <dbReference type="NCBI Taxonomy" id="170623"/>
    <lineage>
        <taxon>Bacteria</taxon>
        <taxon>Pseudomonadati</taxon>
        <taxon>Pseudomonadota</taxon>
        <taxon>Gammaproteobacteria</taxon>
        <taxon>Pseudomonadales</taxon>
        <taxon>Pseudomonadaceae</taxon>
        <taxon>Azotobacter</taxon>
    </lineage>
</organism>
<evidence type="ECO:0000256" key="10">
    <source>
        <dbReference type="ARBA" id="ARBA00023136"/>
    </source>
</evidence>